<evidence type="ECO:0000256" key="8">
    <source>
        <dbReference type="ARBA" id="ARBA00023170"/>
    </source>
</evidence>
<sequence length="210" mass="24588">MFAIVVSSQFYCVWLCIAVLTAYDFVYVTCCIHVILQLRLLKHNIKDALDKYEENPKQRLCCYIRHHQFLYSVFHRMRNIFSVMLLFHYLVTLGSSCFVLLQLVLRDMDAVSYASQIITIIFFIVQFGLYTFPAEGVAFEFLDVPNAIYISKWYRNKVEIQKLVLYVMMKSQQQQYFSGAGLIDINVETFDSVLRKAISFCAVFKNVLNN</sequence>
<organism evidence="11 12">
    <name type="scientific">Popillia japonica</name>
    <name type="common">Japanese beetle</name>
    <dbReference type="NCBI Taxonomy" id="7064"/>
    <lineage>
        <taxon>Eukaryota</taxon>
        <taxon>Metazoa</taxon>
        <taxon>Ecdysozoa</taxon>
        <taxon>Arthropoda</taxon>
        <taxon>Hexapoda</taxon>
        <taxon>Insecta</taxon>
        <taxon>Pterygota</taxon>
        <taxon>Neoptera</taxon>
        <taxon>Endopterygota</taxon>
        <taxon>Coleoptera</taxon>
        <taxon>Polyphaga</taxon>
        <taxon>Scarabaeiformia</taxon>
        <taxon>Scarabaeidae</taxon>
        <taxon>Rutelinae</taxon>
        <taxon>Popillia</taxon>
    </lineage>
</organism>
<dbReference type="GO" id="GO:0007165">
    <property type="term" value="P:signal transduction"/>
    <property type="evidence" value="ECO:0007669"/>
    <property type="project" value="UniProtKB-KW"/>
</dbReference>
<dbReference type="PANTHER" id="PTHR21137:SF35">
    <property type="entry name" value="ODORANT RECEPTOR 19A-RELATED"/>
    <property type="match status" value="1"/>
</dbReference>
<accession>A0AAW1IB49</accession>
<evidence type="ECO:0000256" key="4">
    <source>
        <dbReference type="ARBA" id="ARBA00022692"/>
    </source>
</evidence>
<feature type="transmembrane region" description="Helical" evidence="10">
    <location>
        <begin position="80"/>
        <end position="105"/>
    </location>
</feature>
<evidence type="ECO:0000256" key="10">
    <source>
        <dbReference type="SAM" id="Phobius"/>
    </source>
</evidence>
<keyword evidence="8 11" id="KW-0675">Receptor</keyword>
<evidence type="ECO:0000313" key="11">
    <source>
        <dbReference type="EMBL" id="KAK9686318.1"/>
    </source>
</evidence>
<evidence type="ECO:0000256" key="2">
    <source>
        <dbReference type="ARBA" id="ARBA00022475"/>
    </source>
</evidence>
<keyword evidence="7 10" id="KW-0472">Membrane</keyword>
<reference evidence="11 12" key="1">
    <citation type="journal article" date="2024" name="BMC Genomics">
        <title>De novo assembly and annotation of Popillia japonica's genome with initial clues to its potential as an invasive pest.</title>
        <authorList>
            <person name="Cucini C."/>
            <person name="Boschi S."/>
            <person name="Funari R."/>
            <person name="Cardaioli E."/>
            <person name="Iannotti N."/>
            <person name="Marturano G."/>
            <person name="Paoli F."/>
            <person name="Bruttini M."/>
            <person name="Carapelli A."/>
            <person name="Frati F."/>
            <person name="Nardi F."/>
        </authorList>
    </citation>
    <scope>NUCLEOTIDE SEQUENCE [LARGE SCALE GENOMIC DNA]</scope>
    <source>
        <strain evidence="11">DMR45628</strain>
    </source>
</reference>
<keyword evidence="3" id="KW-0716">Sensory transduction</keyword>
<proteinExistence type="predicted"/>
<dbReference type="GO" id="GO:0004984">
    <property type="term" value="F:olfactory receptor activity"/>
    <property type="evidence" value="ECO:0007669"/>
    <property type="project" value="InterPro"/>
</dbReference>
<dbReference type="GO" id="GO:0005886">
    <property type="term" value="C:plasma membrane"/>
    <property type="evidence" value="ECO:0007669"/>
    <property type="project" value="UniProtKB-SubCell"/>
</dbReference>
<feature type="transmembrane region" description="Helical" evidence="10">
    <location>
        <begin position="12"/>
        <end position="36"/>
    </location>
</feature>
<dbReference type="InterPro" id="IPR004117">
    <property type="entry name" value="7tm6_olfct_rcpt"/>
</dbReference>
<keyword evidence="2" id="KW-1003">Cell membrane</keyword>
<evidence type="ECO:0000256" key="6">
    <source>
        <dbReference type="ARBA" id="ARBA00022989"/>
    </source>
</evidence>
<feature type="transmembrane region" description="Helical" evidence="10">
    <location>
        <begin position="111"/>
        <end position="132"/>
    </location>
</feature>
<evidence type="ECO:0000256" key="1">
    <source>
        <dbReference type="ARBA" id="ARBA00004651"/>
    </source>
</evidence>
<name>A0AAW1IB49_POPJA</name>
<evidence type="ECO:0000256" key="9">
    <source>
        <dbReference type="ARBA" id="ARBA00023224"/>
    </source>
</evidence>
<keyword evidence="4 10" id="KW-0812">Transmembrane</keyword>
<keyword evidence="6 10" id="KW-1133">Transmembrane helix</keyword>
<evidence type="ECO:0000256" key="5">
    <source>
        <dbReference type="ARBA" id="ARBA00022725"/>
    </source>
</evidence>
<keyword evidence="12" id="KW-1185">Reference proteome</keyword>
<dbReference type="GO" id="GO:0005549">
    <property type="term" value="F:odorant binding"/>
    <property type="evidence" value="ECO:0007669"/>
    <property type="project" value="InterPro"/>
</dbReference>
<evidence type="ECO:0000256" key="7">
    <source>
        <dbReference type="ARBA" id="ARBA00023136"/>
    </source>
</evidence>
<comment type="caution">
    <text evidence="11">The sequence shown here is derived from an EMBL/GenBank/DDBJ whole genome shotgun (WGS) entry which is preliminary data.</text>
</comment>
<evidence type="ECO:0000313" key="12">
    <source>
        <dbReference type="Proteomes" id="UP001458880"/>
    </source>
</evidence>
<dbReference type="Proteomes" id="UP001458880">
    <property type="component" value="Unassembled WGS sequence"/>
</dbReference>
<evidence type="ECO:0000256" key="3">
    <source>
        <dbReference type="ARBA" id="ARBA00022606"/>
    </source>
</evidence>
<dbReference type="AlphaFoldDB" id="A0AAW1IB49"/>
<keyword evidence="5" id="KW-0552">Olfaction</keyword>
<dbReference type="EMBL" id="JASPKY010000715">
    <property type="protein sequence ID" value="KAK9686318.1"/>
    <property type="molecule type" value="Genomic_DNA"/>
</dbReference>
<protein>
    <submittedName>
        <fullName evidence="11">7tm Odorant receptor</fullName>
    </submittedName>
</protein>
<comment type="subcellular location">
    <subcellularLocation>
        <location evidence="1">Cell membrane</location>
        <topology evidence="1">Multi-pass membrane protein</topology>
    </subcellularLocation>
</comment>
<keyword evidence="9" id="KW-0807">Transducer</keyword>
<dbReference type="PANTHER" id="PTHR21137">
    <property type="entry name" value="ODORANT RECEPTOR"/>
    <property type="match status" value="1"/>
</dbReference>
<dbReference type="Pfam" id="PF02949">
    <property type="entry name" value="7tm_6"/>
    <property type="match status" value="1"/>
</dbReference>
<gene>
    <name evidence="11" type="ORF">QE152_g37285</name>
</gene>